<gene>
    <name evidence="1" type="ORF">CGI_10002602</name>
</gene>
<dbReference type="HOGENOM" id="CLU_2608342_0_0_1"/>
<sequence length="79" mass="8803">MGSCPTKQTTNRQFAAALRERSTIKSAFNRATNNNDEDMLIPPGPNTRTKDDILPSPEILELIDVHVSEVNLCDFKEGE</sequence>
<dbReference type="EMBL" id="JH815990">
    <property type="protein sequence ID" value="EKC22224.1"/>
    <property type="molecule type" value="Genomic_DNA"/>
</dbReference>
<evidence type="ECO:0000313" key="1">
    <source>
        <dbReference type="EMBL" id="EKC22224.1"/>
    </source>
</evidence>
<accession>K1PTJ5</accession>
<organism evidence="1">
    <name type="scientific">Magallana gigas</name>
    <name type="common">Pacific oyster</name>
    <name type="synonym">Crassostrea gigas</name>
    <dbReference type="NCBI Taxonomy" id="29159"/>
    <lineage>
        <taxon>Eukaryota</taxon>
        <taxon>Metazoa</taxon>
        <taxon>Spiralia</taxon>
        <taxon>Lophotrochozoa</taxon>
        <taxon>Mollusca</taxon>
        <taxon>Bivalvia</taxon>
        <taxon>Autobranchia</taxon>
        <taxon>Pteriomorphia</taxon>
        <taxon>Ostreida</taxon>
        <taxon>Ostreoidea</taxon>
        <taxon>Ostreidae</taxon>
        <taxon>Magallana</taxon>
    </lineage>
</organism>
<proteinExistence type="predicted"/>
<dbReference type="AlphaFoldDB" id="K1PTJ5"/>
<dbReference type="InParanoid" id="K1PTJ5"/>
<reference evidence="1" key="1">
    <citation type="journal article" date="2012" name="Nature">
        <title>The oyster genome reveals stress adaptation and complexity of shell formation.</title>
        <authorList>
            <person name="Zhang G."/>
            <person name="Fang X."/>
            <person name="Guo X."/>
            <person name="Li L."/>
            <person name="Luo R."/>
            <person name="Xu F."/>
            <person name="Yang P."/>
            <person name="Zhang L."/>
            <person name="Wang X."/>
            <person name="Qi H."/>
            <person name="Xiong Z."/>
            <person name="Que H."/>
            <person name="Xie Y."/>
            <person name="Holland P.W."/>
            <person name="Paps J."/>
            <person name="Zhu Y."/>
            <person name="Wu F."/>
            <person name="Chen Y."/>
            <person name="Wang J."/>
            <person name="Peng C."/>
            <person name="Meng J."/>
            <person name="Yang L."/>
            <person name="Liu J."/>
            <person name="Wen B."/>
            <person name="Zhang N."/>
            <person name="Huang Z."/>
            <person name="Zhu Q."/>
            <person name="Feng Y."/>
            <person name="Mount A."/>
            <person name="Hedgecock D."/>
            <person name="Xu Z."/>
            <person name="Liu Y."/>
            <person name="Domazet-Loso T."/>
            <person name="Du Y."/>
            <person name="Sun X."/>
            <person name="Zhang S."/>
            <person name="Liu B."/>
            <person name="Cheng P."/>
            <person name="Jiang X."/>
            <person name="Li J."/>
            <person name="Fan D."/>
            <person name="Wang W."/>
            <person name="Fu W."/>
            <person name="Wang T."/>
            <person name="Wang B."/>
            <person name="Zhang J."/>
            <person name="Peng Z."/>
            <person name="Li Y."/>
            <person name="Li N."/>
            <person name="Wang J."/>
            <person name="Chen M."/>
            <person name="He Y."/>
            <person name="Tan F."/>
            <person name="Song X."/>
            <person name="Zheng Q."/>
            <person name="Huang R."/>
            <person name="Yang H."/>
            <person name="Du X."/>
            <person name="Chen L."/>
            <person name="Yang M."/>
            <person name="Gaffney P.M."/>
            <person name="Wang S."/>
            <person name="Luo L."/>
            <person name="She Z."/>
            <person name="Ming Y."/>
            <person name="Huang W."/>
            <person name="Zhang S."/>
            <person name="Huang B."/>
            <person name="Zhang Y."/>
            <person name="Qu T."/>
            <person name="Ni P."/>
            <person name="Miao G."/>
            <person name="Wang J."/>
            <person name="Wang Q."/>
            <person name="Steinberg C.E."/>
            <person name="Wang H."/>
            <person name="Li N."/>
            <person name="Qian L."/>
            <person name="Zhang G."/>
            <person name="Li Y."/>
            <person name="Yang H."/>
            <person name="Liu X."/>
            <person name="Wang J."/>
            <person name="Yin Y."/>
            <person name="Wang J."/>
        </authorList>
    </citation>
    <scope>NUCLEOTIDE SEQUENCE [LARGE SCALE GENOMIC DNA]</scope>
    <source>
        <strain evidence="1">05x7-T-G4-1.051#20</strain>
    </source>
</reference>
<name>K1PTJ5_MAGGI</name>
<protein>
    <submittedName>
        <fullName evidence="1">Uncharacterized protein</fullName>
    </submittedName>
</protein>